<dbReference type="AlphaFoldDB" id="A0AAW1AVL9"/>
<evidence type="ECO:0000256" key="6">
    <source>
        <dbReference type="SAM" id="MobiDB-lite"/>
    </source>
</evidence>
<dbReference type="InterPro" id="IPR006311">
    <property type="entry name" value="TAT_signal"/>
</dbReference>
<organism evidence="8 9">
    <name type="scientific">Crotalus adamanteus</name>
    <name type="common">Eastern diamondback rattlesnake</name>
    <dbReference type="NCBI Taxonomy" id="8729"/>
    <lineage>
        <taxon>Eukaryota</taxon>
        <taxon>Metazoa</taxon>
        <taxon>Chordata</taxon>
        <taxon>Craniata</taxon>
        <taxon>Vertebrata</taxon>
        <taxon>Euteleostomi</taxon>
        <taxon>Lepidosauria</taxon>
        <taxon>Squamata</taxon>
        <taxon>Bifurcata</taxon>
        <taxon>Unidentata</taxon>
        <taxon>Episquamata</taxon>
        <taxon>Toxicofera</taxon>
        <taxon>Serpentes</taxon>
        <taxon>Colubroidea</taxon>
        <taxon>Viperidae</taxon>
        <taxon>Crotalinae</taxon>
        <taxon>Crotalus</taxon>
    </lineage>
</organism>
<dbReference type="GO" id="GO:0016020">
    <property type="term" value="C:membrane"/>
    <property type="evidence" value="ECO:0007669"/>
    <property type="project" value="UniProtKB-SubCell"/>
</dbReference>
<comment type="subcellular location">
    <subcellularLocation>
        <location evidence="1">Membrane</location>
    </subcellularLocation>
</comment>
<comment type="caution">
    <text evidence="8">The sequence shown here is derived from an EMBL/GenBank/DDBJ whole genome shotgun (WGS) entry which is preliminary data.</text>
</comment>
<evidence type="ECO:0000313" key="9">
    <source>
        <dbReference type="Proteomes" id="UP001474421"/>
    </source>
</evidence>
<keyword evidence="4 7" id="KW-0472">Membrane</keyword>
<proteinExistence type="inferred from homology"/>
<comment type="similarity">
    <text evidence="5">Belongs to the ENTREP family.</text>
</comment>
<keyword evidence="2 7" id="KW-0812">Transmembrane</keyword>
<evidence type="ECO:0000256" key="3">
    <source>
        <dbReference type="ARBA" id="ARBA00022989"/>
    </source>
</evidence>
<feature type="transmembrane region" description="Helical" evidence="7">
    <location>
        <begin position="54"/>
        <end position="79"/>
    </location>
</feature>
<dbReference type="Proteomes" id="UP001474421">
    <property type="component" value="Unassembled WGS sequence"/>
</dbReference>
<gene>
    <name evidence="8" type="ORF">NXF25_015487</name>
</gene>
<evidence type="ECO:0000256" key="7">
    <source>
        <dbReference type="SAM" id="Phobius"/>
    </source>
</evidence>
<evidence type="ECO:0000256" key="4">
    <source>
        <dbReference type="ARBA" id="ARBA00023136"/>
    </source>
</evidence>
<name>A0AAW1AVL9_CROAD</name>
<keyword evidence="9" id="KW-1185">Reference proteome</keyword>
<dbReference type="InterPro" id="IPR030431">
    <property type="entry name" value="ENTREP1-3"/>
</dbReference>
<protein>
    <submittedName>
        <fullName evidence="8">Tight junction protein ZO-1-like</fullName>
    </submittedName>
</protein>
<feature type="compositionally biased region" description="Basic and acidic residues" evidence="6">
    <location>
        <begin position="145"/>
        <end position="155"/>
    </location>
</feature>
<feature type="region of interest" description="Disordered" evidence="6">
    <location>
        <begin position="113"/>
        <end position="210"/>
    </location>
</feature>
<evidence type="ECO:0000256" key="2">
    <source>
        <dbReference type="ARBA" id="ARBA00022692"/>
    </source>
</evidence>
<reference evidence="8 9" key="1">
    <citation type="journal article" date="2024" name="Proc. Natl. Acad. Sci. U.S.A.">
        <title>The genetic regulatory architecture and epigenomic basis for age-related changes in rattlesnake venom.</title>
        <authorList>
            <person name="Hogan M.P."/>
            <person name="Holding M.L."/>
            <person name="Nystrom G.S."/>
            <person name="Colston T.J."/>
            <person name="Bartlett D.A."/>
            <person name="Mason A.J."/>
            <person name="Ellsworth S.A."/>
            <person name="Rautsaw R.M."/>
            <person name="Lawrence K.C."/>
            <person name="Strickland J.L."/>
            <person name="He B."/>
            <person name="Fraser P."/>
            <person name="Margres M.J."/>
            <person name="Gilbert D.M."/>
            <person name="Gibbs H.L."/>
            <person name="Parkinson C.L."/>
            <person name="Rokyta D.R."/>
        </authorList>
    </citation>
    <scope>NUCLEOTIDE SEQUENCE [LARGE SCALE GENOMIC DNA]</scope>
    <source>
        <strain evidence="8">DRR0105</strain>
    </source>
</reference>
<dbReference type="EMBL" id="JAOTOJ010000012">
    <property type="protein sequence ID" value="KAK9393824.1"/>
    <property type="molecule type" value="Genomic_DNA"/>
</dbReference>
<dbReference type="PROSITE" id="PS51318">
    <property type="entry name" value="TAT"/>
    <property type="match status" value="1"/>
</dbReference>
<evidence type="ECO:0000256" key="1">
    <source>
        <dbReference type="ARBA" id="ARBA00004370"/>
    </source>
</evidence>
<evidence type="ECO:0000256" key="5">
    <source>
        <dbReference type="ARBA" id="ARBA00034309"/>
    </source>
</evidence>
<sequence length="280" mass="29068">MPPAGRRDAAAGAAAAAASLGLLAGGGGGALPLSPAALSRRLARLRELRARSRVLLALGASQMALGCLIVAVSFAALALTTSARVRHSCPFWAGFSVSCWGGREGGVGWGATPRDSGCRREGGRARARGWRSAGEEGLRLAQRRAGGDPRDRRSLPEAIGRRPGARRAGAEEPKRCGLFSPGNPRPPPSREPRAWPPSKLALGPSLGKGGAGEIARWGPWYRPRAFTWDPEGCGVCACICVRTGNCPARKVGDVAHIWMLSCVSATSGQPRFPPGATPGC</sequence>
<feature type="transmembrane region" description="Helical" evidence="7">
    <location>
        <begin position="12"/>
        <end position="33"/>
    </location>
</feature>
<accession>A0AAW1AVL9</accession>
<keyword evidence="3 7" id="KW-1133">Transmembrane helix</keyword>
<evidence type="ECO:0000313" key="8">
    <source>
        <dbReference type="EMBL" id="KAK9393824.1"/>
    </source>
</evidence>
<dbReference type="PANTHER" id="PTHR17615">
    <property type="entry name" value="PROTEIN FAM189A"/>
    <property type="match status" value="1"/>
</dbReference>
<dbReference type="PANTHER" id="PTHR17615:SF6">
    <property type="entry name" value="PROTEIN ENTREP2"/>
    <property type="match status" value="1"/>
</dbReference>